<dbReference type="SMART" id="SM00343">
    <property type="entry name" value="ZnF_C2HC"/>
    <property type="match status" value="1"/>
</dbReference>
<feature type="compositionally biased region" description="Polar residues" evidence="3">
    <location>
        <begin position="1780"/>
        <end position="1791"/>
    </location>
</feature>
<dbReference type="Proteomes" id="UP001189429">
    <property type="component" value="Unassembled WGS sequence"/>
</dbReference>
<dbReference type="Gene3D" id="4.10.60.10">
    <property type="entry name" value="Zinc finger, CCHC-type"/>
    <property type="match status" value="1"/>
</dbReference>
<gene>
    <name evidence="5" type="ORF">PCOR1329_LOCUS84241</name>
</gene>
<proteinExistence type="predicted"/>
<dbReference type="InterPro" id="IPR001878">
    <property type="entry name" value="Znf_CCHC"/>
</dbReference>
<keyword evidence="1" id="KW-0862">Zinc</keyword>
<reference evidence="5" key="1">
    <citation type="submission" date="2023-10" db="EMBL/GenBank/DDBJ databases">
        <authorList>
            <person name="Chen Y."/>
            <person name="Shah S."/>
            <person name="Dougan E. K."/>
            <person name="Thang M."/>
            <person name="Chan C."/>
        </authorList>
    </citation>
    <scope>NUCLEOTIDE SEQUENCE [LARGE SCALE GENOMIC DNA]</scope>
</reference>
<keyword evidence="1" id="KW-0479">Metal-binding</keyword>
<dbReference type="InterPro" id="IPR036875">
    <property type="entry name" value="Znf_CCHC_sf"/>
</dbReference>
<dbReference type="PANTHER" id="PTHR11439">
    <property type="entry name" value="GAG-POL-RELATED RETROTRANSPOSON"/>
    <property type="match status" value="1"/>
</dbReference>
<feature type="coiled-coil region" evidence="2">
    <location>
        <begin position="769"/>
        <end position="800"/>
    </location>
</feature>
<evidence type="ECO:0000256" key="3">
    <source>
        <dbReference type="SAM" id="MobiDB-lite"/>
    </source>
</evidence>
<accession>A0ABN9YB30</accession>
<keyword evidence="6" id="KW-1185">Reference proteome</keyword>
<keyword evidence="1" id="KW-0863">Zinc-finger</keyword>
<dbReference type="SUPFAM" id="SSF57756">
    <property type="entry name" value="Retrovirus zinc finger-like domains"/>
    <property type="match status" value="1"/>
</dbReference>
<evidence type="ECO:0000259" key="4">
    <source>
        <dbReference type="PROSITE" id="PS50158"/>
    </source>
</evidence>
<dbReference type="PROSITE" id="PS50158">
    <property type="entry name" value="ZF_CCHC"/>
    <property type="match status" value="1"/>
</dbReference>
<evidence type="ECO:0000313" key="6">
    <source>
        <dbReference type="Proteomes" id="UP001189429"/>
    </source>
</evidence>
<dbReference type="PANTHER" id="PTHR11439:SF483">
    <property type="entry name" value="PEPTIDE SYNTHASE GLIP-LIKE, PUTATIVE (AFU_ORTHOLOGUE AFUA_3G12920)-RELATED"/>
    <property type="match status" value="1"/>
</dbReference>
<evidence type="ECO:0000313" key="5">
    <source>
        <dbReference type="EMBL" id="CAK0909950.1"/>
    </source>
</evidence>
<evidence type="ECO:0000256" key="2">
    <source>
        <dbReference type="SAM" id="Coils"/>
    </source>
</evidence>
<feature type="region of interest" description="Disordered" evidence="3">
    <location>
        <begin position="703"/>
        <end position="749"/>
    </location>
</feature>
<comment type="caution">
    <text evidence="5">The sequence shown here is derived from an EMBL/GenBank/DDBJ whole genome shotgun (WGS) entry which is preliminary data.</text>
</comment>
<dbReference type="EMBL" id="CAUYUJ010022293">
    <property type="protein sequence ID" value="CAK0909950.1"/>
    <property type="molecule type" value="Genomic_DNA"/>
</dbReference>
<organism evidence="5 6">
    <name type="scientific">Prorocentrum cordatum</name>
    <dbReference type="NCBI Taxonomy" id="2364126"/>
    <lineage>
        <taxon>Eukaryota</taxon>
        <taxon>Sar</taxon>
        <taxon>Alveolata</taxon>
        <taxon>Dinophyceae</taxon>
        <taxon>Prorocentrales</taxon>
        <taxon>Prorocentraceae</taxon>
        <taxon>Prorocentrum</taxon>
    </lineage>
</organism>
<feature type="domain" description="CCHC-type" evidence="4">
    <location>
        <begin position="1018"/>
        <end position="1033"/>
    </location>
</feature>
<name>A0ABN9YB30_9DINO</name>
<feature type="region of interest" description="Disordered" evidence="3">
    <location>
        <begin position="1773"/>
        <end position="1807"/>
    </location>
</feature>
<sequence length="1807" mass="196551">MASFADGVDALDGLIEEALSPADGPVGMVDVTLEKFIVIGMTVWLYLKPRQVGIHPSNRHGLGAKAYEVHRLGAKIVRNKFSFAATAGSVCIEDKNGTIAQYTQEFQRSSNLFGKSPPESIIAGSVSSGHANPFLVACLERAGTKEKTLSDIDGLIQSAKQATGQVQSEETHFELLLHIQAIASEQGRDGSAIDWARVKTEASKSESKCVGDIDARADFVAKYGGGSQGQFIKDLVQFGSRCAPAGRLVGGCAFETSCKAKLAATEMMLHLVMAVAKAHVNGIFSVSRQIDIDAIERIPIIGKADQLIAMLLLGKKVDERCANTECVAHECIEALKAKQNGTIEIDNPYTCQSAQNDSGADGDSVKQTLFSGMLQYDASTGELANANICILEQRGFKVDDTIKLKKVMQNGSLHRIVIRCPIPKFIEKYCGTRATKELLAGWPDDAASKSTDLVAINIKSAIAMAMVYLTSKFEADGGDLMAVSKANVGIFSRKKFQAKKLIIVPTALTIKQCGESDRPYFDVPSPDERIAGPSALSDPGAKAPSLAFKIRRVDSAESKPNCAITKHSVAVCVGNAKVCDIKIPVVTNVMVLSVGDELTLPKVATAAPKRPPPPTIEASTMKKVARSGHSRALELLLLDGDELFEKARPLLDRRQELQARQGAGEADDREQRELSRLLEELEVISCALAELEDSKAWREQRLQDTDGAPPGHSQRGAASSAAAPSRPRPSVAPQRQREAATVGSAGARSAAPLSLEEQAIVQVAGRGAMATVEDQIREQLRQQDQQIRELVATVQQLRAAPAPQPAQPAQPLVQLQPAVDTRLIGKPELFYGERAKWSDWAFIFRAHLATIDTKYPALLDEAEASEVVFRNVDLDQPWKASLSSQLCYLMVMLFRSAAQDKMSTVSSGEGLEAWRQSVLDWDPKIRTRRVGLLIKILTAKFSGDIPQSLDQFEHLICEYEQQSKKRLETWKAMKEELLDMARTTQYLNSQPKPMELGKDAKGAPKAKAKAEANKEKECFYCHKKGHIAAECRKKARDNQVRLAAAPEAAQLGGAGPPPTAQPVAGLMQIGQEEVQHGYLMPLCSPSDSGEMLVPMPQRVMVDTGAGRSVCPAGFDPRAEPDSSVKPTTLTTATGEEVNLSDGKRSHFQANDGSGVVLRYSDSDKLTHLPFRSWCESCVTGKAAEDPHRQLQQAPDGATPKVCMDYLFLTQKAVEKEMYAVLNVLDAKSGAPFSGMVNQKGDDDYALAIAHEGVRFAGRTNLIACCDGESAINKLCDKFLETRPSGHTVTKVNTPKGSSQSAGLIERSNYEVEKEYRAVKHRLESVYKQAFPLSHKEDSQSKRSRLVAGLPTLHEPAVVAAAFGTCVCFLAAAPDADSSDPQVCPVQMEWDKDFFSTKAGIKLDPQKVLEGKIREMTQIEAYKVKEDIPWSTARERKLKVVNSKWLLEPKPTAEDPEAVRARLVATEVNTYAREDVTQSTPPVKVFRIIVSLAASKQRADGSWSRLVAGYDVSVAFFHADSDGTTIRWTTSGFEWECNPQHILDLVELQGLTPGVSKGVSTPASKDTGKGDRDVHDPLGRDDAVLFRTGAGTLQYLAEDTPTVKFAASGIMEGMTAPLKIHQMRLARCSRYLLDHPGEVWLFDYQNMPLSLTEYCDSDWAADRETRKSMSCVVESFGKHLIDVSVSKQSLLALSSGEAEFYAIIKGAAQGVQTSQVIESLVGRECKLDVLSDSSAARGIGNRQGSGKVRHLSAKDLWLQSFFRDNRGNLKKVDTEVVGPESASNTKQWTLSPRPTAGLDSAREDAAHA</sequence>
<keyword evidence="2" id="KW-0175">Coiled coil</keyword>
<protein>
    <recommendedName>
        <fullName evidence="4">CCHC-type domain-containing protein</fullName>
    </recommendedName>
</protein>
<evidence type="ECO:0000256" key="1">
    <source>
        <dbReference type="PROSITE-ProRule" id="PRU00047"/>
    </source>
</evidence>
<feature type="compositionally biased region" description="Low complexity" evidence="3">
    <location>
        <begin position="713"/>
        <end position="734"/>
    </location>
</feature>